<keyword evidence="1" id="KW-0808">Transferase</keyword>
<keyword evidence="6 9" id="KW-0695">RNA-directed DNA polymerase</keyword>
<dbReference type="PROSITE" id="PS50994">
    <property type="entry name" value="INTEGRASE"/>
    <property type="match status" value="2"/>
</dbReference>
<dbReference type="Gene3D" id="3.10.20.370">
    <property type="match status" value="1"/>
</dbReference>
<dbReference type="GO" id="GO:0003676">
    <property type="term" value="F:nucleic acid binding"/>
    <property type="evidence" value="ECO:0007669"/>
    <property type="project" value="InterPro"/>
</dbReference>
<dbReference type="InterPro" id="IPR012337">
    <property type="entry name" value="RNaseH-like_sf"/>
</dbReference>
<keyword evidence="2" id="KW-0548">Nucleotidyltransferase</keyword>
<dbReference type="Gene3D" id="3.30.420.10">
    <property type="entry name" value="Ribonuclease H-like superfamily/Ribonuclease H"/>
    <property type="match status" value="1"/>
</dbReference>
<name>A0A6L2N7X1_TANCI</name>
<dbReference type="Pfam" id="PF17917">
    <property type="entry name" value="RT_RNaseH"/>
    <property type="match status" value="1"/>
</dbReference>
<dbReference type="InterPro" id="IPR036397">
    <property type="entry name" value="RNaseH_sf"/>
</dbReference>
<dbReference type="PANTHER" id="PTHR34072:SF44">
    <property type="entry name" value="RNA-DIRECTED DNA POLYMERASE"/>
    <property type="match status" value="1"/>
</dbReference>
<dbReference type="EMBL" id="BKCJ010008233">
    <property type="protein sequence ID" value="GEU81212.1"/>
    <property type="molecule type" value="Genomic_DNA"/>
</dbReference>
<feature type="domain" description="Integrase catalytic" evidence="8">
    <location>
        <begin position="593"/>
        <end position="774"/>
    </location>
</feature>
<dbReference type="SUPFAM" id="SSF56672">
    <property type="entry name" value="DNA/RNA polymerases"/>
    <property type="match status" value="1"/>
</dbReference>
<sequence length="1318" mass="148582">MVVTGGNIMLKTPQEAYDLIENMTQHHFQWDAKVYYDTTPDMSAYYSNTTYTLIAPVEVLGKQTVYTIQSVRHQPRPCHPNTVYYSDSDESDEDDPFEMIEDQKPIHHLSGSPTPSSDPVVASISLLLSLPPGIKSLTPLDNPELTIRRRSRADPTLLNDFEMAAEGNGDPPVPDLWNMEELCQPSLNGRGGPIAPIAIQAMNFGLKNDMIQQVQISCQFLGLPGDDANKYLDKFLHVTQSIKVNGVTDDALRLYLFPHSLTHHSTACSEMKSPTSVNVLMNRYSKNGNVTSLQLIDVLTTTCGTFMKRRPEECYDLIKNMTAHHKDWDTSSQRSKSSSSITSSSDLEIVALKAEMAEINKNLMKVLQINQQVKAVTPSCETCGGPHSYNDCLATVSQTQNVYTTEAYQGGNSYQPQGTSHGQNPPPAYQAPAYQAPGYQASVHQPSIPQPQVVTTAEFTNYMKANDVILKNMLTNMTSLTNSNLELKNMFGQFMKMNTASSSGLGTLPSNTITNPKEYLKGNTTRSGTAYQGPTIPTTSSSLPKVVERETEVTKDTVPPTNNGSTKDIQPLVVQVETSIPNSEPIFAPIIEPVAAPTEKYLIDVFEGELTLRVGKEAITFNLDQTSRYLAHYNDMTANRIDVIDMICQEYSQEVLGFPDVIASDNPTPYYDPIIFISSPTLTSFRDSDFMLEEVDAFLALEDDATSPEVDHSYFDPDGVILLLEAFLNDDPSLPPPTQGMYLPQVRKELKIYEAKNDKSLIDEPPEEKAALIKILKSHKQAIAWKLFNIKGSNPEFCTHKILIEDDFEPTVQHQRRVNPKIHDVIKKEVLKLLDVVLIYPISDSPWIARPMTRLLEKDTPFFFSKECVEAFQTLKRKLIEALIVIAPDWDLPFELMCDASDFAIGVVLGQHHEKHFRPIHYASKTTTEAESNYTTTEKEILAVVNAFEKFQSYLIMNKSIMYTDHSVLKYLYAKKDSKARLLRWEINETFPIETLNMVSFCGDSSTSWFADFANYHTGNFVVMGMSSQQKNKFFKDVKHYFWDDPFLFKIYADQVIRRFGTLCAIISDRDMHFCNDQFSKVMLKYSVTHRLATPYHPQTSGQAFRTAFKTPIACTPYKLVYEKACHLPIELEHKAYWALKHANFNLQTVGDHQKVQLNEINKLHDQAYENSLIYKEKTKRIHDSKIKDYVLTLVIESSSLTLDKRFSRASLSPAGLDHSLSPMCSLWYCRVIPNRRAKIQEKSSGNTASHCKLSLSSLPEYESFLFDLSIDLLPPADRSDSHHEEFADELAHITSSLEIPSDREDPCLFSILQSSGL</sequence>
<dbReference type="InterPro" id="IPR001584">
    <property type="entry name" value="Integrase_cat-core"/>
</dbReference>
<feature type="region of interest" description="Disordered" evidence="7">
    <location>
        <begin position="77"/>
        <end position="96"/>
    </location>
</feature>
<dbReference type="GO" id="GO:0003964">
    <property type="term" value="F:RNA-directed DNA polymerase activity"/>
    <property type="evidence" value="ECO:0007669"/>
    <property type="project" value="UniProtKB-KW"/>
</dbReference>
<comment type="caution">
    <text evidence="9">The sequence shown here is derived from an EMBL/GenBank/DDBJ whole genome shotgun (WGS) entry which is preliminary data.</text>
</comment>
<evidence type="ECO:0000256" key="7">
    <source>
        <dbReference type="SAM" id="MobiDB-lite"/>
    </source>
</evidence>
<proteinExistence type="predicted"/>
<protein>
    <submittedName>
        <fullName evidence="9">Reverse transcriptase domain-containing protein</fullName>
    </submittedName>
</protein>
<evidence type="ECO:0000256" key="5">
    <source>
        <dbReference type="ARBA" id="ARBA00022801"/>
    </source>
</evidence>
<evidence type="ECO:0000256" key="1">
    <source>
        <dbReference type="ARBA" id="ARBA00022679"/>
    </source>
</evidence>
<dbReference type="Gene3D" id="3.10.10.10">
    <property type="entry name" value="HIV Type 1 Reverse Transcriptase, subunit A, domain 1"/>
    <property type="match status" value="1"/>
</dbReference>
<feature type="region of interest" description="Disordered" evidence="7">
    <location>
        <begin position="524"/>
        <end position="547"/>
    </location>
</feature>
<dbReference type="SUPFAM" id="SSF53098">
    <property type="entry name" value="Ribonuclease H-like"/>
    <property type="match status" value="1"/>
</dbReference>
<dbReference type="GO" id="GO:0004519">
    <property type="term" value="F:endonuclease activity"/>
    <property type="evidence" value="ECO:0007669"/>
    <property type="project" value="UniProtKB-KW"/>
</dbReference>
<feature type="compositionally biased region" description="Polar residues" evidence="7">
    <location>
        <begin position="524"/>
        <end position="543"/>
    </location>
</feature>
<reference evidence="9" key="1">
    <citation type="journal article" date="2019" name="Sci. Rep.">
        <title>Draft genome of Tanacetum cinerariifolium, the natural source of mosquito coil.</title>
        <authorList>
            <person name="Yamashiro T."/>
            <person name="Shiraishi A."/>
            <person name="Satake H."/>
            <person name="Nakayama K."/>
        </authorList>
    </citation>
    <scope>NUCLEOTIDE SEQUENCE</scope>
</reference>
<dbReference type="InterPro" id="IPR041373">
    <property type="entry name" value="RT_RNaseH"/>
</dbReference>
<evidence type="ECO:0000256" key="4">
    <source>
        <dbReference type="ARBA" id="ARBA00022759"/>
    </source>
</evidence>
<keyword evidence="5" id="KW-0378">Hydrolase</keyword>
<dbReference type="GO" id="GO:0015074">
    <property type="term" value="P:DNA integration"/>
    <property type="evidence" value="ECO:0007669"/>
    <property type="project" value="InterPro"/>
</dbReference>
<feature type="compositionally biased region" description="Acidic residues" evidence="7">
    <location>
        <begin position="87"/>
        <end position="96"/>
    </location>
</feature>
<dbReference type="InterPro" id="IPR043502">
    <property type="entry name" value="DNA/RNA_pol_sf"/>
</dbReference>
<dbReference type="PANTHER" id="PTHR34072">
    <property type="entry name" value="ENZYMATIC POLYPROTEIN-RELATED"/>
    <property type="match status" value="1"/>
</dbReference>
<keyword evidence="3" id="KW-0540">Nuclease</keyword>
<gene>
    <name evidence="9" type="ORF">Tci_053190</name>
</gene>
<evidence type="ECO:0000313" key="9">
    <source>
        <dbReference type="EMBL" id="GEU81212.1"/>
    </source>
</evidence>
<dbReference type="FunFam" id="3.10.20.370:FF:000001">
    <property type="entry name" value="Retrovirus-related Pol polyprotein from transposon 17.6-like protein"/>
    <property type="match status" value="1"/>
</dbReference>
<evidence type="ECO:0000256" key="2">
    <source>
        <dbReference type="ARBA" id="ARBA00022695"/>
    </source>
</evidence>
<accession>A0A6L2N7X1</accession>
<feature type="domain" description="Integrase catalytic" evidence="8">
    <location>
        <begin position="988"/>
        <end position="1107"/>
    </location>
</feature>
<evidence type="ECO:0000256" key="3">
    <source>
        <dbReference type="ARBA" id="ARBA00022722"/>
    </source>
</evidence>
<organism evidence="9">
    <name type="scientific">Tanacetum cinerariifolium</name>
    <name type="common">Dalmatian daisy</name>
    <name type="synonym">Chrysanthemum cinerariifolium</name>
    <dbReference type="NCBI Taxonomy" id="118510"/>
    <lineage>
        <taxon>Eukaryota</taxon>
        <taxon>Viridiplantae</taxon>
        <taxon>Streptophyta</taxon>
        <taxon>Embryophyta</taxon>
        <taxon>Tracheophyta</taxon>
        <taxon>Spermatophyta</taxon>
        <taxon>Magnoliopsida</taxon>
        <taxon>eudicotyledons</taxon>
        <taxon>Gunneridae</taxon>
        <taxon>Pentapetalae</taxon>
        <taxon>asterids</taxon>
        <taxon>campanulids</taxon>
        <taxon>Asterales</taxon>
        <taxon>Asteraceae</taxon>
        <taxon>Asteroideae</taxon>
        <taxon>Anthemideae</taxon>
        <taxon>Anthemidinae</taxon>
        <taxon>Tanacetum</taxon>
    </lineage>
</organism>
<dbReference type="CDD" id="cd09274">
    <property type="entry name" value="RNase_HI_RT_Ty3"/>
    <property type="match status" value="1"/>
</dbReference>
<evidence type="ECO:0000256" key="6">
    <source>
        <dbReference type="ARBA" id="ARBA00022918"/>
    </source>
</evidence>
<keyword evidence="4" id="KW-0255">Endonuclease</keyword>
<dbReference type="GO" id="GO:0016787">
    <property type="term" value="F:hydrolase activity"/>
    <property type="evidence" value="ECO:0007669"/>
    <property type="project" value="UniProtKB-KW"/>
</dbReference>
<evidence type="ECO:0000259" key="8">
    <source>
        <dbReference type="PROSITE" id="PS50994"/>
    </source>
</evidence>